<dbReference type="EMBL" id="CP054538">
    <property type="protein sequence ID" value="QSL65676.1"/>
    <property type="molecule type" value="Genomic_DNA"/>
</dbReference>
<evidence type="ECO:0000259" key="1">
    <source>
        <dbReference type="Pfam" id="PF01370"/>
    </source>
</evidence>
<dbReference type="Proteomes" id="UP000663699">
    <property type="component" value="Chromosome 7"/>
</dbReference>
<feature type="domain" description="NAD-dependent epimerase/dehydratase" evidence="1">
    <location>
        <begin position="7"/>
        <end position="70"/>
    </location>
</feature>
<dbReference type="GO" id="GO:0044877">
    <property type="term" value="F:protein-containing complex binding"/>
    <property type="evidence" value="ECO:0007669"/>
    <property type="project" value="TreeGrafter"/>
</dbReference>
<protein>
    <recommendedName>
        <fullName evidence="1">NAD-dependent epimerase/dehydratase domain-containing protein</fullName>
    </recommendedName>
</protein>
<dbReference type="PANTHER" id="PTHR12126:SF16">
    <property type="entry name" value="MIOREX COMPLEX COMPONENT 2"/>
    <property type="match status" value="1"/>
</dbReference>
<dbReference type="PANTHER" id="PTHR12126">
    <property type="entry name" value="NADH-UBIQUINONE OXIDOREDUCTASE 39 KDA SUBUNIT-RELATED"/>
    <property type="match status" value="1"/>
</dbReference>
<organism evidence="2 3">
    <name type="scientific">Pneumocystis wakefieldiae</name>
    <dbReference type="NCBI Taxonomy" id="38082"/>
    <lineage>
        <taxon>Eukaryota</taxon>
        <taxon>Fungi</taxon>
        <taxon>Dikarya</taxon>
        <taxon>Ascomycota</taxon>
        <taxon>Taphrinomycotina</taxon>
        <taxon>Pneumocystomycetes</taxon>
        <taxon>Pneumocystaceae</taxon>
        <taxon>Pneumocystis</taxon>
    </lineage>
</organism>
<name>A0A899FYU2_9ASCO</name>
<sequence length="226" mass="25283">MNHHLAVFGGTGFLGRHICKAAVQKGWTVTSISRRGVPNSDQHDGNIQNWTQQKIIYKGFLSGRDSLFSLFQLSQDEDLSYDKLNRDFAIQIADMVSQANKNIPFVYLSAANTFPGIPRKYIETKREAEDYICSVQNIRPIIMRPGLMYSKERPITLPLAGIIDITSNINKLFCGKIPFLNVVGVKPLKVETVANAIIQSIHKEFKGIASVEHIEKLASALQKTHS</sequence>
<dbReference type="Gene3D" id="3.40.50.720">
    <property type="entry name" value="NAD(P)-binding Rossmann-like Domain"/>
    <property type="match status" value="1"/>
</dbReference>
<dbReference type="AlphaFoldDB" id="A0A899FYU2"/>
<evidence type="ECO:0000313" key="3">
    <source>
        <dbReference type="Proteomes" id="UP000663699"/>
    </source>
</evidence>
<dbReference type="InterPro" id="IPR001509">
    <property type="entry name" value="Epimerase_deHydtase"/>
</dbReference>
<evidence type="ECO:0000313" key="2">
    <source>
        <dbReference type="EMBL" id="QSL65676.1"/>
    </source>
</evidence>
<dbReference type="InterPro" id="IPR051207">
    <property type="entry name" value="ComplexI_NDUFA9_subunit"/>
</dbReference>
<dbReference type="Pfam" id="PF01370">
    <property type="entry name" value="Epimerase"/>
    <property type="match status" value="1"/>
</dbReference>
<reference evidence="2" key="1">
    <citation type="submission" date="2020-06" db="EMBL/GenBank/DDBJ databases">
        <title>Genomes of multiple members of Pneumocystis genus reveal paths to human pathogen Pneumocystis jirovecii.</title>
        <authorList>
            <person name="Cisse O.H."/>
            <person name="Ma L."/>
            <person name="Dekker J."/>
            <person name="Khil P."/>
            <person name="Jo J."/>
            <person name="Brenchley J."/>
            <person name="Blair R."/>
            <person name="Pahar B."/>
            <person name="Chabe M."/>
            <person name="Van Rompay K.A."/>
            <person name="Keesler R."/>
            <person name="Sukura A."/>
            <person name="Hirsch V."/>
            <person name="Kutty G."/>
            <person name="Liu Y."/>
            <person name="Peng L."/>
            <person name="Chen J."/>
            <person name="Song J."/>
            <person name="Weissenbacher-Lang C."/>
            <person name="Xu J."/>
            <person name="Upham N.S."/>
            <person name="Stajich J.E."/>
            <person name="Cuomo C.A."/>
            <person name="Cushion M.T."/>
            <person name="Kovacs J.A."/>
        </authorList>
    </citation>
    <scope>NUCLEOTIDE SEQUENCE</scope>
    <source>
        <strain evidence="2">2A</strain>
    </source>
</reference>
<accession>A0A899FYU2</accession>
<dbReference type="InterPro" id="IPR036291">
    <property type="entry name" value="NAD(P)-bd_dom_sf"/>
</dbReference>
<dbReference type="SUPFAM" id="SSF51735">
    <property type="entry name" value="NAD(P)-binding Rossmann-fold domains"/>
    <property type="match status" value="1"/>
</dbReference>
<proteinExistence type="predicted"/>
<dbReference type="OrthoDB" id="276721at2759"/>
<dbReference type="GO" id="GO:0005739">
    <property type="term" value="C:mitochondrion"/>
    <property type="evidence" value="ECO:0007669"/>
    <property type="project" value="TreeGrafter"/>
</dbReference>
<keyword evidence="3" id="KW-1185">Reference proteome</keyword>
<gene>
    <name evidence="2" type="ORF">MERGE_002989</name>
</gene>